<evidence type="ECO:0000256" key="4">
    <source>
        <dbReference type="ARBA" id="ARBA00048707"/>
    </source>
</evidence>
<keyword evidence="7" id="KW-1185">Reference proteome</keyword>
<evidence type="ECO:0000313" key="6">
    <source>
        <dbReference type="EMBL" id="KAJ8067380.1"/>
    </source>
</evidence>
<gene>
    <name evidence="6" type="ORF">OCU04_004731</name>
</gene>
<dbReference type="AlphaFoldDB" id="A0A9X0DM95"/>
<keyword evidence="5" id="KW-0472">Membrane</keyword>
<evidence type="ECO:0000313" key="7">
    <source>
        <dbReference type="Proteomes" id="UP001152300"/>
    </source>
</evidence>
<dbReference type="PANTHER" id="PTHR12649:SF11">
    <property type="entry name" value="PEPTIDYL-TRNA HYDROLASE 2, MITOCHONDRIAL"/>
    <property type="match status" value="1"/>
</dbReference>
<dbReference type="EC" id="3.1.1.29" evidence="1"/>
<dbReference type="GO" id="GO:0004045">
    <property type="term" value="F:peptidyl-tRNA hydrolase activity"/>
    <property type="evidence" value="ECO:0007669"/>
    <property type="project" value="UniProtKB-EC"/>
</dbReference>
<dbReference type="CDD" id="cd02430">
    <property type="entry name" value="PTH2"/>
    <property type="match status" value="1"/>
</dbReference>
<dbReference type="InterPro" id="IPR023476">
    <property type="entry name" value="Pep_tRNA_hydro_II_dom_sf"/>
</dbReference>
<keyword evidence="5" id="KW-0812">Transmembrane</keyword>
<protein>
    <recommendedName>
        <fullName evidence="1">peptidyl-tRNA hydrolase</fullName>
        <ecNumber evidence="1">3.1.1.29</ecNumber>
    </recommendedName>
</protein>
<dbReference type="GO" id="GO:0005829">
    <property type="term" value="C:cytosol"/>
    <property type="evidence" value="ECO:0007669"/>
    <property type="project" value="TreeGrafter"/>
</dbReference>
<sequence>MADMRAPPSPTAMLIGTAIVAGLSGYMIGIASSLGFFPIPFMPKAPKERGIAYYDDEEESEEENIDASILDHAPNWGNGFEADKRDGLRVMERSAPKKIEKKKIEKKKIEKKKIEKKKTEAGPVDNEEECKMVLVVRTDLGMTKGKIAAQCSHATLACYKTISRKDPNSSILRRWEREGQAKVALQVKSEDELDTLQAKALSMGVVAEQIADAGRTQIASGSHTVLGIGPAPKSVIDQITGNLKLL</sequence>
<dbReference type="InterPro" id="IPR002833">
    <property type="entry name" value="PTH2"/>
</dbReference>
<evidence type="ECO:0000256" key="1">
    <source>
        <dbReference type="ARBA" id="ARBA00013260"/>
    </source>
</evidence>
<dbReference type="SUPFAM" id="SSF102462">
    <property type="entry name" value="Peptidyl-tRNA hydrolase II"/>
    <property type="match status" value="1"/>
</dbReference>
<keyword evidence="5" id="KW-1133">Transmembrane helix</keyword>
<dbReference type="Gene3D" id="3.40.1490.10">
    <property type="entry name" value="Bit1"/>
    <property type="match status" value="1"/>
</dbReference>
<organism evidence="6 7">
    <name type="scientific">Sclerotinia nivalis</name>
    <dbReference type="NCBI Taxonomy" id="352851"/>
    <lineage>
        <taxon>Eukaryota</taxon>
        <taxon>Fungi</taxon>
        <taxon>Dikarya</taxon>
        <taxon>Ascomycota</taxon>
        <taxon>Pezizomycotina</taxon>
        <taxon>Leotiomycetes</taxon>
        <taxon>Helotiales</taxon>
        <taxon>Sclerotiniaceae</taxon>
        <taxon>Sclerotinia</taxon>
    </lineage>
</organism>
<dbReference type="Proteomes" id="UP001152300">
    <property type="component" value="Unassembled WGS sequence"/>
</dbReference>
<feature type="transmembrane region" description="Helical" evidence="5">
    <location>
        <begin position="12"/>
        <end position="39"/>
    </location>
</feature>
<dbReference type="NCBIfam" id="TIGR00283">
    <property type="entry name" value="arch_pth2"/>
    <property type="match status" value="1"/>
</dbReference>
<name>A0A9X0DM95_9HELO</name>
<dbReference type="EMBL" id="JAPEIS010000004">
    <property type="protein sequence ID" value="KAJ8067380.1"/>
    <property type="molecule type" value="Genomic_DNA"/>
</dbReference>
<evidence type="ECO:0000256" key="2">
    <source>
        <dbReference type="ARBA" id="ARBA00022801"/>
    </source>
</evidence>
<proteinExistence type="inferred from homology"/>
<dbReference type="PANTHER" id="PTHR12649">
    <property type="entry name" value="PEPTIDYL-TRNA HYDROLASE 2"/>
    <property type="match status" value="1"/>
</dbReference>
<reference evidence="6" key="1">
    <citation type="submission" date="2022-11" db="EMBL/GenBank/DDBJ databases">
        <title>Genome Resource of Sclerotinia nivalis Strain SnTB1, a Plant Pathogen Isolated from American Ginseng.</title>
        <authorList>
            <person name="Fan S."/>
        </authorList>
    </citation>
    <scope>NUCLEOTIDE SEQUENCE</scope>
    <source>
        <strain evidence="6">SnTB1</strain>
    </source>
</reference>
<evidence type="ECO:0000256" key="5">
    <source>
        <dbReference type="SAM" id="Phobius"/>
    </source>
</evidence>
<dbReference type="NCBIfam" id="NF003314">
    <property type="entry name" value="PRK04322.1"/>
    <property type="match status" value="1"/>
</dbReference>
<accession>A0A9X0DM95</accession>
<comment type="catalytic activity">
    <reaction evidence="4">
        <text>an N-acyl-L-alpha-aminoacyl-tRNA + H2O = an N-acyl-L-amino acid + a tRNA + H(+)</text>
        <dbReference type="Rhea" id="RHEA:54448"/>
        <dbReference type="Rhea" id="RHEA-COMP:10123"/>
        <dbReference type="Rhea" id="RHEA-COMP:13883"/>
        <dbReference type="ChEBI" id="CHEBI:15377"/>
        <dbReference type="ChEBI" id="CHEBI:15378"/>
        <dbReference type="ChEBI" id="CHEBI:59874"/>
        <dbReference type="ChEBI" id="CHEBI:78442"/>
        <dbReference type="ChEBI" id="CHEBI:138191"/>
        <dbReference type="EC" id="3.1.1.29"/>
    </reaction>
</comment>
<comment type="caution">
    <text evidence="6">The sequence shown here is derived from an EMBL/GenBank/DDBJ whole genome shotgun (WGS) entry which is preliminary data.</text>
</comment>
<comment type="similarity">
    <text evidence="3">Belongs to the PTH2 family.</text>
</comment>
<keyword evidence="2" id="KW-0378">Hydrolase</keyword>
<dbReference type="OrthoDB" id="1733656at2759"/>
<evidence type="ECO:0000256" key="3">
    <source>
        <dbReference type="ARBA" id="ARBA00038050"/>
    </source>
</evidence>
<dbReference type="Pfam" id="PF01981">
    <property type="entry name" value="PTH2"/>
    <property type="match status" value="1"/>
</dbReference>
<dbReference type="FunFam" id="3.40.1490.10:FF:000001">
    <property type="entry name" value="Peptidyl-tRNA hydrolase 2"/>
    <property type="match status" value="1"/>
</dbReference>